<dbReference type="PRINTS" id="PR00035">
    <property type="entry name" value="HTHGNTR"/>
</dbReference>
<evidence type="ECO:0000313" key="6">
    <source>
        <dbReference type="Proteomes" id="UP001294412"/>
    </source>
</evidence>
<dbReference type="SUPFAM" id="SSF46785">
    <property type="entry name" value="Winged helix' DNA-binding domain"/>
    <property type="match status" value="1"/>
</dbReference>
<evidence type="ECO:0000256" key="3">
    <source>
        <dbReference type="ARBA" id="ARBA00023163"/>
    </source>
</evidence>
<gene>
    <name evidence="5" type="ORF">U0C82_14310</name>
</gene>
<dbReference type="Gene3D" id="1.20.120.530">
    <property type="entry name" value="GntR ligand-binding domain-like"/>
    <property type="match status" value="1"/>
</dbReference>
<dbReference type="PANTHER" id="PTHR43537:SF6">
    <property type="entry name" value="HTH-TYPE TRANSCRIPTIONAL REPRESSOR RSPR"/>
    <property type="match status" value="1"/>
</dbReference>
<organism evidence="5 6">
    <name type="scientific">Fulvimarina uroteuthidis</name>
    <dbReference type="NCBI Taxonomy" id="3098149"/>
    <lineage>
        <taxon>Bacteria</taxon>
        <taxon>Pseudomonadati</taxon>
        <taxon>Pseudomonadota</taxon>
        <taxon>Alphaproteobacteria</taxon>
        <taxon>Hyphomicrobiales</taxon>
        <taxon>Aurantimonadaceae</taxon>
        <taxon>Fulvimarina</taxon>
    </lineage>
</organism>
<keyword evidence="6" id="KW-1185">Reference proteome</keyword>
<dbReference type="PANTHER" id="PTHR43537">
    <property type="entry name" value="TRANSCRIPTIONAL REGULATOR, GNTR FAMILY"/>
    <property type="match status" value="1"/>
</dbReference>
<dbReference type="SMART" id="SM00895">
    <property type="entry name" value="FCD"/>
    <property type="match status" value="1"/>
</dbReference>
<proteinExistence type="predicted"/>
<evidence type="ECO:0000259" key="4">
    <source>
        <dbReference type="PROSITE" id="PS50949"/>
    </source>
</evidence>
<dbReference type="CDD" id="cd07377">
    <property type="entry name" value="WHTH_GntR"/>
    <property type="match status" value="1"/>
</dbReference>
<keyword evidence="2" id="KW-0238">DNA-binding</keyword>
<sequence>MSITQAGLMARWDDGLPVGPQLLKALRAAIIQSELKPGIRLSEQDVAQRFGLSRQPVREAFIRLADEGLLEIRPQRGTFVRRISQDAVMDGRFMREAIEADLVKVVAHQSDRALVADLRRLVMQQSATAEGDAVAFMPLDESFHRLIAEAAGRSRTWNVLQQIKAQMDRVRFLTTAEFPKGRLIAQHTAIVSAIEAGDVSAAEDAMRSHLRKVLVDLPAIMAAHPEYFEPPTRDTPR</sequence>
<dbReference type="Pfam" id="PF00392">
    <property type="entry name" value="GntR"/>
    <property type="match status" value="1"/>
</dbReference>
<reference evidence="5 6" key="1">
    <citation type="submission" date="2023-12" db="EMBL/GenBank/DDBJ databases">
        <title>Description of Novel Strain Fulvimarina sp. 2208YS6-2-32 isolated from Uroteuthis (Photololigo) edulis.</title>
        <authorList>
            <person name="Park J.-S."/>
        </authorList>
    </citation>
    <scope>NUCLEOTIDE SEQUENCE [LARGE SCALE GENOMIC DNA]</scope>
    <source>
        <strain evidence="5 6">2208YS6-2-32</strain>
    </source>
</reference>
<dbReference type="InterPro" id="IPR000524">
    <property type="entry name" value="Tscrpt_reg_HTH_GntR"/>
</dbReference>
<accession>A0ABU5I5X8</accession>
<dbReference type="PROSITE" id="PS50949">
    <property type="entry name" value="HTH_GNTR"/>
    <property type="match status" value="1"/>
</dbReference>
<dbReference type="SUPFAM" id="SSF48008">
    <property type="entry name" value="GntR ligand-binding domain-like"/>
    <property type="match status" value="1"/>
</dbReference>
<dbReference type="InterPro" id="IPR036390">
    <property type="entry name" value="WH_DNA-bd_sf"/>
</dbReference>
<dbReference type="EMBL" id="JAXLPB010000004">
    <property type="protein sequence ID" value="MDY8110313.1"/>
    <property type="molecule type" value="Genomic_DNA"/>
</dbReference>
<dbReference type="Gene3D" id="1.10.10.10">
    <property type="entry name" value="Winged helix-like DNA-binding domain superfamily/Winged helix DNA-binding domain"/>
    <property type="match status" value="1"/>
</dbReference>
<evidence type="ECO:0000256" key="2">
    <source>
        <dbReference type="ARBA" id="ARBA00023125"/>
    </source>
</evidence>
<dbReference type="Proteomes" id="UP001294412">
    <property type="component" value="Unassembled WGS sequence"/>
</dbReference>
<dbReference type="InterPro" id="IPR008920">
    <property type="entry name" value="TF_FadR/GntR_C"/>
</dbReference>
<feature type="domain" description="HTH gntR-type" evidence="4">
    <location>
        <begin position="16"/>
        <end position="83"/>
    </location>
</feature>
<dbReference type="RefSeq" id="WP_322187817.1">
    <property type="nucleotide sequence ID" value="NZ_JAXLPB010000004.1"/>
</dbReference>
<evidence type="ECO:0000256" key="1">
    <source>
        <dbReference type="ARBA" id="ARBA00023015"/>
    </source>
</evidence>
<dbReference type="InterPro" id="IPR011711">
    <property type="entry name" value="GntR_C"/>
</dbReference>
<keyword evidence="1" id="KW-0805">Transcription regulation</keyword>
<dbReference type="SMART" id="SM00345">
    <property type="entry name" value="HTH_GNTR"/>
    <property type="match status" value="1"/>
</dbReference>
<name>A0ABU5I5X8_9HYPH</name>
<comment type="caution">
    <text evidence="5">The sequence shown here is derived from an EMBL/GenBank/DDBJ whole genome shotgun (WGS) entry which is preliminary data.</text>
</comment>
<dbReference type="Pfam" id="PF07729">
    <property type="entry name" value="FCD"/>
    <property type="match status" value="1"/>
</dbReference>
<dbReference type="InterPro" id="IPR036388">
    <property type="entry name" value="WH-like_DNA-bd_sf"/>
</dbReference>
<keyword evidence="3" id="KW-0804">Transcription</keyword>
<evidence type="ECO:0000313" key="5">
    <source>
        <dbReference type="EMBL" id="MDY8110313.1"/>
    </source>
</evidence>
<protein>
    <submittedName>
        <fullName evidence="5">GntR family transcriptional regulator</fullName>
    </submittedName>
</protein>